<evidence type="ECO:0000256" key="1">
    <source>
        <dbReference type="SAM" id="Phobius"/>
    </source>
</evidence>
<keyword evidence="1" id="KW-1133">Transmembrane helix</keyword>
<proteinExistence type="predicted"/>
<keyword evidence="1" id="KW-0812">Transmembrane</keyword>
<gene>
    <name evidence="2" type="ORF">Zm00014a_034092</name>
</gene>
<dbReference type="ExpressionAtlas" id="A0A3L6E4R1">
    <property type="expression patterns" value="baseline"/>
</dbReference>
<keyword evidence="1" id="KW-0472">Membrane</keyword>
<feature type="transmembrane region" description="Helical" evidence="1">
    <location>
        <begin position="137"/>
        <end position="154"/>
    </location>
</feature>
<feature type="transmembrane region" description="Helical" evidence="1">
    <location>
        <begin position="89"/>
        <end position="106"/>
    </location>
</feature>
<accession>A0A3L6E4R1</accession>
<reference evidence="2" key="1">
    <citation type="journal article" date="2018" name="Nat. Genet.">
        <title>Extensive intraspecific gene order and gene structural variations between Mo17 and other maize genomes.</title>
        <authorList>
            <person name="Sun S."/>
            <person name="Zhou Y."/>
            <person name="Chen J."/>
            <person name="Shi J."/>
            <person name="Zhao H."/>
            <person name="Zhao H."/>
            <person name="Song W."/>
            <person name="Zhang M."/>
            <person name="Cui Y."/>
            <person name="Dong X."/>
            <person name="Liu H."/>
            <person name="Ma X."/>
            <person name="Jiao Y."/>
            <person name="Wang B."/>
            <person name="Wei X."/>
            <person name="Stein J.C."/>
            <person name="Glaubitz J.C."/>
            <person name="Lu F."/>
            <person name="Yu G."/>
            <person name="Liang C."/>
            <person name="Fengler K."/>
            <person name="Li B."/>
            <person name="Rafalski A."/>
            <person name="Schnable P.S."/>
            <person name="Ware D.H."/>
            <person name="Buckler E.S."/>
            <person name="Lai J."/>
        </authorList>
    </citation>
    <scope>NUCLEOTIDE SEQUENCE [LARGE SCALE GENOMIC DNA]</scope>
    <source>
        <tissue evidence="2">Seedling</tissue>
    </source>
</reference>
<dbReference type="EMBL" id="NCVQ01000008">
    <property type="protein sequence ID" value="PWZ15363.1"/>
    <property type="molecule type" value="Genomic_DNA"/>
</dbReference>
<evidence type="ECO:0000313" key="2">
    <source>
        <dbReference type="EMBL" id="PWZ15363.1"/>
    </source>
</evidence>
<dbReference type="Proteomes" id="UP000251960">
    <property type="component" value="Chromosome 7"/>
</dbReference>
<sequence length="177" mass="19333">MAGSARGGLGGLRCGFLRNLPSFSSSSPKSVWTLESGFSCLHQVPTPVHHAFLIASTAGTPTRIPLATSISAAMLASARGFWARHRRKILVTLGVAGLGYAAYRFYDRRRAQLVRVEQLRAMEERAAADLVKNQGCALLFFIALLYPSAACLYLREDSLPIHKAEAADPHRFYLAKD</sequence>
<dbReference type="AlphaFoldDB" id="A0A3L6E4R1"/>
<comment type="caution">
    <text evidence="2">The sequence shown here is derived from an EMBL/GenBank/DDBJ whole genome shotgun (WGS) entry which is preliminary data.</text>
</comment>
<name>A0A3L6E4R1_MAIZE</name>
<organism evidence="2">
    <name type="scientific">Zea mays</name>
    <name type="common">Maize</name>
    <dbReference type="NCBI Taxonomy" id="4577"/>
    <lineage>
        <taxon>Eukaryota</taxon>
        <taxon>Viridiplantae</taxon>
        <taxon>Streptophyta</taxon>
        <taxon>Embryophyta</taxon>
        <taxon>Tracheophyta</taxon>
        <taxon>Spermatophyta</taxon>
        <taxon>Magnoliopsida</taxon>
        <taxon>Liliopsida</taxon>
        <taxon>Poales</taxon>
        <taxon>Poaceae</taxon>
        <taxon>PACMAD clade</taxon>
        <taxon>Panicoideae</taxon>
        <taxon>Andropogonodae</taxon>
        <taxon>Andropogoneae</taxon>
        <taxon>Tripsacinae</taxon>
        <taxon>Zea</taxon>
    </lineage>
</organism>
<protein>
    <submittedName>
        <fullName evidence="2">Uncharacterized protein</fullName>
    </submittedName>
</protein>